<evidence type="ECO:0000259" key="2">
    <source>
        <dbReference type="Pfam" id="PF26571"/>
    </source>
</evidence>
<feature type="region of interest" description="Disordered" evidence="1">
    <location>
        <begin position="165"/>
        <end position="184"/>
    </location>
</feature>
<dbReference type="Proteomes" id="UP000433406">
    <property type="component" value="Unassembled WGS sequence"/>
</dbReference>
<feature type="domain" description="ARB-07466-like C-terminal" evidence="2">
    <location>
        <begin position="198"/>
        <end position="294"/>
    </location>
</feature>
<feature type="compositionally biased region" description="Polar residues" evidence="1">
    <location>
        <begin position="54"/>
        <end position="64"/>
    </location>
</feature>
<dbReference type="Pfam" id="PF26571">
    <property type="entry name" value="VldE"/>
    <property type="match status" value="1"/>
</dbReference>
<evidence type="ECO:0000256" key="1">
    <source>
        <dbReference type="SAM" id="MobiDB-lite"/>
    </source>
</evidence>
<organism evidence="3 4">
    <name type="scientific">Nocardioides marmotae</name>
    <dbReference type="NCBI Taxonomy" id="2663857"/>
    <lineage>
        <taxon>Bacteria</taxon>
        <taxon>Bacillati</taxon>
        <taxon>Actinomycetota</taxon>
        <taxon>Actinomycetes</taxon>
        <taxon>Propionibacteriales</taxon>
        <taxon>Nocardioidaceae</taxon>
        <taxon>Nocardioides</taxon>
    </lineage>
</organism>
<gene>
    <name evidence="3" type="ORF">GGQ22_19165</name>
</gene>
<dbReference type="AlphaFoldDB" id="A0A6I3JGQ8"/>
<reference evidence="3 4" key="1">
    <citation type="submission" date="2019-10" db="EMBL/GenBank/DDBJ databases">
        <title>Nocardioides novel species isolated from the excrement of Marmot.</title>
        <authorList>
            <person name="Zhang G."/>
        </authorList>
    </citation>
    <scope>NUCLEOTIDE SEQUENCE [LARGE SCALE GENOMIC DNA]</scope>
    <source>
        <strain evidence="4">zg-579</strain>
    </source>
</reference>
<proteinExistence type="predicted"/>
<accession>A0A6I3JGQ8</accession>
<comment type="caution">
    <text evidence="3">The sequence shown here is derived from an EMBL/GenBank/DDBJ whole genome shotgun (WGS) entry which is preliminary data.</text>
</comment>
<evidence type="ECO:0000313" key="3">
    <source>
        <dbReference type="EMBL" id="MTB97192.1"/>
    </source>
</evidence>
<evidence type="ECO:0000313" key="4">
    <source>
        <dbReference type="Proteomes" id="UP000433406"/>
    </source>
</evidence>
<name>A0A6I3JGQ8_9ACTN</name>
<keyword evidence="4" id="KW-1185">Reference proteome</keyword>
<feature type="compositionally biased region" description="Acidic residues" evidence="1">
    <location>
        <begin position="167"/>
        <end position="181"/>
    </location>
</feature>
<protein>
    <submittedName>
        <fullName evidence="3">Mucin-2 protein</fullName>
    </submittedName>
</protein>
<dbReference type="RefSeq" id="WP_154616971.1">
    <property type="nucleotide sequence ID" value="NZ_CP053660.1"/>
</dbReference>
<dbReference type="EMBL" id="WLCI01000020">
    <property type="protein sequence ID" value="MTB97192.1"/>
    <property type="molecule type" value="Genomic_DNA"/>
</dbReference>
<dbReference type="InterPro" id="IPR058593">
    <property type="entry name" value="ARB_07466-like_C"/>
</dbReference>
<feature type="region of interest" description="Disordered" evidence="1">
    <location>
        <begin position="54"/>
        <end position="78"/>
    </location>
</feature>
<sequence>MADHRHKRDANARRKPRAALVAAPVALLATVGAVTLGVAATPSSAELVAATAREASTPSPSIDTQFERQPVVSRSSDRIERKPTKVERITAAPAVRRAVAQADTRKWTTTTLNLWDAPGEAADNVGQVDALEKVLVTGRTLFGREEIVVDGTARWVSRGYLVAEKPETEEAETEAGSEDAATEPQLGAACTNGTSVASGVSPNVVKVHEAVCAAFPEISTYGTFRGDGEHSQGLAVDIMVSGDRGWEVAEFVRANHAALGVSYLIYAQKIWSVERAGEGWRAMEDRGSTTANHYDHVHVTTY</sequence>